<dbReference type="InterPro" id="IPR029063">
    <property type="entry name" value="SAM-dependent_MTases_sf"/>
</dbReference>
<keyword evidence="4 6" id="KW-0808">Transferase</keyword>
<accession>A0A1W6ZKI9</accession>
<comment type="subcellular location">
    <subcellularLocation>
        <location evidence="6">Cytoplasm</location>
    </subcellularLocation>
</comment>
<dbReference type="Proteomes" id="UP000194137">
    <property type="component" value="Chromosome"/>
</dbReference>
<feature type="binding site" evidence="6">
    <location>
        <position position="189"/>
    </location>
    <ligand>
        <name>S-adenosyl-L-methionine</name>
        <dbReference type="ChEBI" id="CHEBI:59789"/>
    </ligand>
</feature>
<feature type="binding site" evidence="6">
    <location>
        <position position="167"/>
    </location>
    <ligand>
        <name>S-adenosyl-L-methionine</name>
        <dbReference type="ChEBI" id="CHEBI:59789"/>
    </ligand>
</feature>
<dbReference type="EC" id="2.1.1.-" evidence="6"/>
<comment type="similarity">
    <text evidence="1 6">Belongs to the methyltransferase superfamily. PrmA family.</text>
</comment>
<dbReference type="RefSeq" id="WP_086086252.1">
    <property type="nucleotide sequence ID" value="NZ_CP021112.1"/>
</dbReference>
<dbReference type="NCBIfam" id="NF001784">
    <property type="entry name" value="PRK00517.2-1"/>
    <property type="match status" value="1"/>
</dbReference>
<sequence>MTSSPESRDETSLARIVTDKATASRIADLLGETLDPELCAVSIFETPDGWATEAIFHDDETRELIADIVARELGPAAQGQIEITTIEKRDWVAASLEGLVPVHAGRFVIHGAHDRARVRLNQIGIEIEAALAFGTGHHGTTRGCLLAFDAIRKRARNAHAWRILDIGTGTGVLAIAAARALTIPVLASDIDPMAVAVARENARLNHVPSLVSVFTAAGAHAHRFRLGCRYDLIFANILEAPLRRMSATLSNLVAPGGFLILSGLLPAHAVGVIAAYRRQGLVLESRLTLDGWVTLTMRRGG</sequence>
<gene>
    <name evidence="6" type="primary">prmA</name>
    <name evidence="8" type="ORF">CAK95_01705</name>
</gene>
<dbReference type="PANTHER" id="PTHR43648">
    <property type="entry name" value="ELECTRON TRANSFER FLAVOPROTEIN BETA SUBUNIT LYSINE METHYLTRANSFERASE"/>
    <property type="match status" value="1"/>
</dbReference>
<dbReference type="CDD" id="cd02440">
    <property type="entry name" value="AdoMet_MTases"/>
    <property type="match status" value="1"/>
</dbReference>
<comment type="catalytic activity">
    <reaction evidence="6">
        <text>L-lysyl-[protein] + 3 S-adenosyl-L-methionine = N(6),N(6),N(6)-trimethyl-L-lysyl-[protein] + 3 S-adenosyl-L-homocysteine + 3 H(+)</text>
        <dbReference type="Rhea" id="RHEA:54192"/>
        <dbReference type="Rhea" id="RHEA-COMP:9752"/>
        <dbReference type="Rhea" id="RHEA-COMP:13826"/>
        <dbReference type="ChEBI" id="CHEBI:15378"/>
        <dbReference type="ChEBI" id="CHEBI:29969"/>
        <dbReference type="ChEBI" id="CHEBI:57856"/>
        <dbReference type="ChEBI" id="CHEBI:59789"/>
        <dbReference type="ChEBI" id="CHEBI:61961"/>
    </reaction>
</comment>
<keyword evidence="7" id="KW-0812">Transmembrane</keyword>
<feature type="binding site" evidence="6">
    <location>
        <position position="236"/>
    </location>
    <ligand>
        <name>S-adenosyl-L-methionine</name>
        <dbReference type="ChEBI" id="CHEBI:59789"/>
    </ligand>
</feature>
<evidence type="ECO:0000256" key="3">
    <source>
        <dbReference type="ARBA" id="ARBA00022603"/>
    </source>
</evidence>
<dbReference type="OrthoDB" id="9785995at2"/>
<dbReference type="GO" id="GO:0008276">
    <property type="term" value="F:protein methyltransferase activity"/>
    <property type="evidence" value="ECO:0007669"/>
    <property type="project" value="UniProtKB-UniRule"/>
</dbReference>
<reference evidence="8 9" key="1">
    <citation type="submission" date="2017-05" db="EMBL/GenBank/DDBJ databases">
        <title>Full genome sequence of Pseudorhodoplanes sinuspersici.</title>
        <authorList>
            <person name="Dastgheib S.M.M."/>
            <person name="Shavandi M."/>
            <person name="Tirandaz H."/>
        </authorList>
    </citation>
    <scope>NUCLEOTIDE SEQUENCE [LARGE SCALE GENOMIC DNA]</scope>
    <source>
        <strain evidence="8 9">RIPI110</strain>
    </source>
</reference>
<feature type="transmembrane region" description="Helical" evidence="7">
    <location>
        <begin position="252"/>
        <end position="276"/>
    </location>
</feature>
<evidence type="ECO:0000256" key="6">
    <source>
        <dbReference type="HAMAP-Rule" id="MF_00735"/>
    </source>
</evidence>
<dbReference type="Gene3D" id="3.40.50.150">
    <property type="entry name" value="Vaccinia Virus protein VP39"/>
    <property type="match status" value="1"/>
</dbReference>
<evidence type="ECO:0000313" key="8">
    <source>
        <dbReference type="EMBL" id="ARP97933.1"/>
    </source>
</evidence>
<dbReference type="GO" id="GO:0032259">
    <property type="term" value="P:methylation"/>
    <property type="evidence" value="ECO:0007669"/>
    <property type="project" value="UniProtKB-KW"/>
</dbReference>
<dbReference type="STRING" id="1235591.CAK95_01705"/>
<dbReference type="InterPro" id="IPR004498">
    <property type="entry name" value="Ribosomal_PrmA_MeTrfase"/>
</dbReference>
<comment type="function">
    <text evidence="6">Methylates ribosomal protein L11.</text>
</comment>
<keyword evidence="9" id="KW-1185">Reference proteome</keyword>
<dbReference type="InterPro" id="IPR050078">
    <property type="entry name" value="Ribosomal_L11_MeTrfase_PrmA"/>
</dbReference>
<dbReference type="GO" id="GO:0005840">
    <property type="term" value="C:ribosome"/>
    <property type="evidence" value="ECO:0007669"/>
    <property type="project" value="UniProtKB-KW"/>
</dbReference>
<keyword evidence="8" id="KW-0689">Ribosomal protein</keyword>
<dbReference type="HAMAP" id="MF_00735">
    <property type="entry name" value="Methyltr_PrmA"/>
    <property type="match status" value="1"/>
</dbReference>
<dbReference type="AlphaFoldDB" id="A0A1W6ZKI9"/>
<dbReference type="Pfam" id="PF06325">
    <property type="entry name" value="PrmA"/>
    <property type="match status" value="1"/>
</dbReference>
<dbReference type="GO" id="GO:0005737">
    <property type="term" value="C:cytoplasm"/>
    <property type="evidence" value="ECO:0007669"/>
    <property type="project" value="UniProtKB-SubCell"/>
</dbReference>
<dbReference type="PIRSF" id="PIRSF000401">
    <property type="entry name" value="RPL11_MTase"/>
    <property type="match status" value="1"/>
</dbReference>
<proteinExistence type="inferred from homology"/>
<dbReference type="EMBL" id="CP021112">
    <property type="protein sequence ID" value="ARP97933.1"/>
    <property type="molecule type" value="Genomic_DNA"/>
</dbReference>
<name>A0A1W6ZKI9_9HYPH</name>
<evidence type="ECO:0000256" key="5">
    <source>
        <dbReference type="ARBA" id="ARBA00022691"/>
    </source>
</evidence>
<organism evidence="8 9">
    <name type="scientific">Pseudorhodoplanes sinuspersici</name>
    <dbReference type="NCBI Taxonomy" id="1235591"/>
    <lineage>
        <taxon>Bacteria</taxon>
        <taxon>Pseudomonadati</taxon>
        <taxon>Pseudomonadota</taxon>
        <taxon>Alphaproteobacteria</taxon>
        <taxon>Hyphomicrobiales</taxon>
        <taxon>Pseudorhodoplanes</taxon>
    </lineage>
</organism>
<evidence type="ECO:0000256" key="4">
    <source>
        <dbReference type="ARBA" id="ARBA00022679"/>
    </source>
</evidence>
<keyword evidence="2 6" id="KW-0963">Cytoplasm</keyword>
<keyword evidence="5 6" id="KW-0949">S-adenosyl-L-methionine</keyword>
<dbReference type="PANTHER" id="PTHR43648:SF1">
    <property type="entry name" value="ELECTRON TRANSFER FLAVOPROTEIN BETA SUBUNIT LYSINE METHYLTRANSFERASE"/>
    <property type="match status" value="1"/>
</dbReference>
<evidence type="ECO:0000256" key="1">
    <source>
        <dbReference type="ARBA" id="ARBA00009741"/>
    </source>
</evidence>
<keyword evidence="7" id="KW-0472">Membrane</keyword>
<keyword evidence="3 6" id="KW-0489">Methyltransferase</keyword>
<evidence type="ECO:0000256" key="2">
    <source>
        <dbReference type="ARBA" id="ARBA00022490"/>
    </source>
</evidence>
<protein>
    <recommendedName>
        <fullName evidence="6">Ribosomal protein L11 methyltransferase</fullName>
        <shortName evidence="6">L11 Mtase</shortName>
        <ecNumber evidence="6">2.1.1.-</ecNumber>
    </recommendedName>
</protein>
<dbReference type="KEGG" id="psin:CAK95_01705"/>
<dbReference type="SUPFAM" id="SSF53335">
    <property type="entry name" value="S-adenosyl-L-methionine-dependent methyltransferases"/>
    <property type="match status" value="1"/>
</dbReference>
<keyword evidence="8" id="KW-0687">Ribonucleoprotein</keyword>
<keyword evidence="7" id="KW-1133">Transmembrane helix</keyword>
<feature type="binding site" evidence="6">
    <location>
        <position position="141"/>
    </location>
    <ligand>
        <name>S-adenosyl-L-methionine</name>
        <dbReference type="ChEBI" id="CHEBI:59789"/>
    </ligand>
</feature>
<evidence type="ECO:0000256" key="7">
    <source>
        <dbReference type="SAM" id="Phobius"/>
    </source>
</evidence>
<evidence type="ECO:0000313" key="9">
    <source>
        <dbReference type="Proteomes" id="UP000194137"/>
    </source>
</evidence>